<name>A0A8B5YIB7_BACLI</name>
<accession>A0A8B5YIB7</accession>
<evidence type="ECO:0000313" key="3">
    <source>
        <dbReference type="Proteomes" id="UP000435910"/>
    </source>
</evidence>
<proteinExistence type="predicted"/>
<reference evidence="1 4" key="2">
    <citation type="submission" date="2020-12" db="EMBL/GenBank/DDBJ databases">
        <title>FDA dAtabase for Regulatory Grade micrObial Sequences (FDA-ARGOS): Supporting development and validation of Infectious Disease Dx tests.</title>
        <authorList>
            <person name="Nelson B."/>
            <person name="Plummer A."/>
            <person name="Tallon L."/>
            <person name="Sadzewicz L."/>
            <person name="Zhao X."/>
            <person name="Boylan J."/>
            <person name="Ott S."/>
            <person name="Bowen H."/>
            <person name="Vavikolanu K."/>
            <person name="Mehta A."/>
            <person name="Aluvathingal J."/>
            <person name="Nadendla S."/>
            <person name="Myers T."/>
            <person name="Yan Y."/>
            <person name="Sichtig H."/>
        </authorList>
    </citation>
    <scope>NUCLEOTIDE SEQUENCE [LARGE SCALE GENOMIC DNA]</scope>
    <source>
        <strain evidence="1 4">FDAARGOS_923</strain>
    </source>
</reference>
<dbReference type="Proteomes" id="UP000595038">
    <property type="component" value="Chromosome"/>
</dbReference>
<organism evidence="2 3">
    <name type="scientific">Bacillus licheniformis</name>
    <dbReference type="NCBI Taxonomy" id="1402"/>
    <lineage>
        <taxon>Bacteria</taxon>
        <taxon>Bacillati</taxon>
        <taxon>Bacillota</taxon>
        <taxon>Bacilli</taxon>
        <taxon>Bacillales</taxon>
        <taxon>Bacillaceae</taxon>
        <taxon>Bacillus</taxon>
    </lineage>
</organism>
<dbReference type="Proteomes" id="UP000435910">
    <property type="component" value="Unassembled WGS sequence"/>
</dbReference>
<dbReference type="AlphaFoldDB" id="A0A8B5YIB7"/>
<protein>
    <submittedName>
        <fullName evidence="2">Uncharacterized protein</fullName>
    </submittedName>
</protein>
<sequence>MTQFSRILEKGIYSPHIKILAKEEVTKVHDQVLKALEDTYQAVLRG</sequence>
<reference evidence="2 3" key="1">
    <citation type="submission" date="2019-06" db="EMBL/GenBank/DDBJ databases">
        <title>Genome sequence analysis of &gt;100 Bacillus licheniformis strains suggests intrinsic resistance to this species.</title>
        <authorList>
            <person name="Wels M."/>
            <person name="Siezen R.J."/>
            <person name="Johansen E."/>
            <person name="Stuer-Lauridsen B."/>
            <person name="Bjerre K."/>
            <person name="Nielsen B.K.K."/>
        </authorList>
    </citation>
    <scope>NUCLEOTIDE SEQUENCE [LARGE SCALE GENOMIC DNA]</scope>
    <source>
        <strain evidence="2 3">BAC-16736</strain>
    </source>
</reference>
<dbReference type="EMBL" id="NILC01000001">
    <property type="protein sequence ID" value="TWL34066.1"/>
    <property type="molecule type" value="Genomic_DNA"/>
</dbReference>
<gene>
    <name evidence="2" type="ORF">CHCC16736_1846</name>
    <name evidence="1" type="ORF">I6G80_10345</name>
</gene>
<evidence type="ECO:0000313" key="2">
    <source>
        <dbReference type="EMBL" id="TWL34066.1"/>
    </source>
</evidence>
<dbReference type="EMBL" id="CP065647">
    <property type="protein sequence ID" value="QPR74617.1"/>
    <property type="molecule type" value="Genomic_DNA"/>
</dbReference>
<evidence type="ECO:0000313" key="4">
    <source>
        <dbReference type="Proteomes" id="UP000595038"/>
    </source>
</evidence>
<evidence type="ECO:0000313" key="1">
    <source>
        <dbReference type="EMBL" id="QPR74617.1"/>
    </source>
</evidence>